<comment type="similarity">
    <text evidence="1">Belongs to the AATF family.</text>
</comment>
<dbReference type="STRING" id="6689.A0A3R7PK99"/>
<dbReference type="Proteomes" id="UP000283509">
    <property type="component" value="Unassembled WGS sequence"/>
</dbReference>
<dbReference type="GO" id="GO:0006357">
    <property type="term" value="P:regulation of transcription by RNA polymerase II"/>
    <property type="evidence" value="ECO:0007669"/>
    <property type="project" value="TreeGrafter"/>
</dbReference>
<comment type="caution">
    <text evidence="5">The sequence shown here is derived from an EMBL/GenBank/DDBJ whole genome shotgun (WGS) entry which is preliminary data.</text>
</comment>
<evidence type="ECO:0000256" key="2">
    <source>
        <dbReference type="SAM" id="MobiDB-lite"/>
    </source>
</evidence>
<proteinExistence type="inferred from homology"/>
<dbReference type="AlphaFoldDB" id="A0A3R7PK99"/>
<evidence type="ECO:0008006" key="7">
    <source>
        <dbReference type="Google" id="ProtNLM"/>
    </source>
</evidence>
<gene>
    <name evidence="5" type="ORF">C7M84_012508</name>
</gene>
<dbReference type="EMBL" id="QCYY01002583">
    <property type="protein sequence ID" value="ROT69314.1"/>
    <property type="molecule type" value="Genomic_DNA"/>
</dbReference>
<evidence type="ECO:0000256" key="1">
    <source>
        <dbReference type="ARBA" id="ARBA00008966"/>
    </source>
</evidence>
<dbReference type="OrthoDB" id="5783963at2759"/>
<evidence type="ECO:0000313" key="5">
    <source>
        <dbReference type="EMBL" id="ROT69314.1"/>
    </source>
</evidence>
<evidence type="ECO:0000259" key="3">
    <source>
        <dbReference type="Pfam" id="PF08164"/>
    </source>
</evidence>
<sequence length="420" mass="47818">MANSLQSYVEKFLLNPAASFNVDDEDQVITKAQVVDSVAKEESANQIGQSISKLRAQSAALLSESDPRYKGKKKFSSEDQSEEVRKGRAVKSQLEIYDSLFESRISMQKMVSQTNQLPQCNTFKLFVRENDPNYTKNLSTAKSATKVLLNALLDIQELILKKNPETQHIITGKQKKDMGTESDEEITSSEDEKMEEEEQKESSKGTKRKLKMEEYEQVLSKRHAAYIPFRDETINRWYEKTKLLSSRNAQSSFSSFEVSALQQMKNILGNKQQLIQRTQLTGATRGTAYHILGRKDSTNTEVGKEEYDSEIFDDSDFYTRSLEEVLKAKVALSEDMTDVSRKWIEIQNLRKKAKKKVDTKASKGRKIRFDVMSKLQQYLAPCYPPQMDDGAINILFASLFGNAVKNVSNSKTEPVAKEQK</sequence>
<dbReference type="InterPro" id="IPR039223">
    <property type="entry name" value="AATF/Bfr2"/>
</dbReference>
<dbReference type="GO" id="GO:0005730">
    <property type="term" value="C:nucleolus"/>
    <property type="evidence" value="ECO:0007669"/>
    <property type="project" value="TreeGrafter"/>
</dbReference>
<feature type="compositionally biased region" description="Acidic residues" evidence="2">
    <location>
        <begin position="180"/>
        <end position="199"/>
    </location>
</feature>
<organism evidence="5 6">
    <name type="scientific">Penaeus vannamei</name>
    <name type="common">Whiteleg shrimp</name>
    <name type="synonym">Litopenaeus vannamei</name>
    <dbReference type="NCBI Taxonomy" id="6689"/>
    <lineage>
        <taxon>Eukaryota</taxon>
        <taxon>Metazoa</taxon>
        <taxon>Ecdysozoa</taxon>
        <taxon>Arthropoda</taxon>
        <taxon>Crustacea</taxon>
        <taxon>Multicrustacea</taxon>
        <taxon>Malacostraca</taxon>
        <taxon>Eumalacostraca</taxon>
        <taxon>Eucarida</taxon>
        <taxon>Decapoda</taxon>
        <taxon>Dendrobranchiata</taxon>
        <taxon>Penaeoidea</taxon>
        <taxon>Penaeidae</taxon>
        <taxon>Penaeus</taxon>
    </lineage>
</organism>
<dbReference type="PANTHER" id="PTHR15565">
    <property type="entry name" value="AATF PROTEIN APOPTOSIS ANTAGONIZING TRANSCRIPTION FACTOR"/>
    <property type="match status" value="1"/>
</dbReference>
<feature type="domain" description="Apoptosis-antagonizing transcription factor C-terminal" evidence="3">
    <location>
        <begin position="318"/>
        <end position="400"/>
    </location>
</feature>
<feature type="region of interest" description="Disordered" evidence="2">
    <location>
        <begin position="170"/>
        <end position="210"/>
    </location>
</feature>
<dbReference type="PANTHER" id="PTHR15565:SF0">
    <property type="entry name" value="PROTEIN AATF"/>
    <property type="match status" value="1"/>
</dbReference>
<keyword evidence="6" id="KW-1185">Reference proteome</keyword>
<name>A0A3R7PK99_PENVA</name>
<evidence type="ECO:0000259" key="4">
    <source>
        <dbReference type="Pfam" id="PF13339"/>
    </source>
</evidence>
<dbReference type="Pfam" id="PF13339">
    <property type="entry name" value="AATF-Che1"/>
    <property type="match status" value="1"/>
</dbReference>
<feature type="domain" description="AATF leucine zipper-containing" evidence="4">
    <location>
        <begin position="83"/>
        <end position="240"/>
    </location>
</feature>
<dbReference type="InterPro" id="IPR025160">
    <property type="entry name" value="AATF"/>
</dbReference>
<accession>A0A3R7PK99</accession>
<evidence type="ECO:0000313" key="6">
    <source>
        <dbReference type="Proteomes" id="UP000283509"/>
    </source>
</evidence>
<protein>
    <recommendedName>
        <fullName evidence="7">Protein AATF</fullName>
    </recommendedName>
</protein>
<reference evidence="5 6" key="2">
    <citation type="submission" date="2019-01" db="EMBL/GenBank/DDBJ databases">
        <title>The decoding of complex shrimp genome reveals the adaptation for benthos swimmer, frequently molting mechanism and breeding impact on genome.</title>
        <authorList>
            <person name="Sun Y."/>
            <person name="Gao Y."/>
            <person name="Yu Y."/>
        </authorList>
    </citation>
    <scope>NUCLEOTIDE SEQUENCE [LARGE SCALE GENOMIC DNA]</scope>
    <source>
        <tissue evidence="5">Muscle</tissue>
    </source>
</reference>
<dbReference type="Pfam" id="PF08164">
    <property type="entry name" value="TRAUB"/>
    <property type="match status" value="1"/>
</dbReference>
<reference evidence="5 6" key="1">
    <citation type="submission" date="2018-04" db="EMBL/GenBank/DDBJ databases">
        <authorList>
            <person name="Zhang X."/>
            <person name="Yuan J."/>
            <person name="Li F."/>
            <person name="Xiang J."/>
        </authorList>
    </citation>
    <scope>NUCLEOTIDE SEQUENCE [LARGE SCALE GENOMIC DNA]</scope>
    <source>
        <tissue evidence="5">Muscle</tissue>
    </source>
</reference>
<dbReference type="InterPro" id="IPR012617">
    <property type="entry name" value="AATF_C"/>
</dbReference>